<proteinExistence type="predicted"/>
<accession>A0ABY6ZUK0</accession>
<name>A0ABY6ZUK0_9PSED</name>
<gene>
    <name evidence="2" type="ORF">OU419_19925</name>
</gene>
<dbReference type="InterPro" id="IPR029058">
    <property type="entry name" value="AB_hydrolase_fold"/>
</dbReference>
<dbReference type="EMBL" id="CP113432">
    <property type="protein sequence ID" value="WAI48026.1"/>
    <property type="molecule type" value="Genomic_DNA"/>
</dbReference>
<dbReference type="PANTHER" id="PTHR33428:SF14">
    <property type="entry name" value="CARBOXYLESTERASE TYPE B DOMAIN-CONTAINING PROTEIN"/>
    <property type="match status" value="1"/>
</dbReference>
<keyword evidence="2" id="KW-0378">Hydrolase</keyword>
<dbReference type="PANTHER" id="PTHR33428">
    <property type="entry name" value="CHLOROPHYLLASE-2, CHLOROPLASTIC"/>
    <property type="match status" value="1"/>
</dbReference>
<dbReference type="InterPro" id="IPR017395">
    <property type="entry name" value="Chlorophyllase-like"/>
</dbReference>
<dbReference type="Pfam" id="PF07224">
    <property type="entry name" value="Chlorophyllase"/>
    <property type="match status" value="1"/>
</dbReference>
<evidence type="ECO:0000313" key="3">
    <source>
        <dbReference type="Proteomes" id="UP001163624"/>
    </source>
</evidence>
<dbReference type="GO" id="GO:0016787">
    <property type="term" value="F:hydrolase activity"/>
    <property type="evidence" value="ECO:0007669"/>
    <property type="project" value="UniProtKB-KW"/>
</dbReference>
<keyword evidence="3" id="KW-1185">Reference proteome</keyword>
<evidence type="ECO:0000313" key="2">
    <source>
        <dbReference type="EMBL" id="WAI48026.1"/>
    </source>
</evidence>
<dbReference type="Proteomes" id="UP001163624">
    <property type="component" value="Chromosome"/>
</dbReference>
<dbReference type="Gene3D" id="3.40.50.1820">
    <property type="entry name" value="alpha/beta hydrolase"/>
    <property type="match status" value="1"/>
</dbReference>
<organism evidence="2 3">
    <name type="scientific">Pseudomonas triclosanedens</name>
    <dbReference type="NCBI Taxonomy" id="2961893"/>
    <lineage>
        <taxon>Bacteria</taxon>
        <taxon>Pseudomonadati</taxon>
        <taxon>Pseudomonadota</taxon>
        <taxon>Gammaproteobacteria</taxon>
        <taxon>Pseudomonadales</taxon>
        <taxon>Pseudomonadaceae</taxon>
        <taxon>Pseudomonas</taxon>
    </lineage>
</organism>
<feature type="chain" id="PRO_5045426171" evidence="1">
    <location>
        <begin position="22"/>
        <end position="357"/>
    </location>
</feature>
<dbReference type="SUPFAM" id="SSF53474">
    <property type="entry name" value="alpha/beta-Hydrolases"/>
    <property type="match status" value="1"/>
</dbReference>
<sequence>MPRSGFLTLFIGLLLSPLSRAELALPPPQPLQGPGGSSYSHADVRQWHFNVGGNEYWVFTPDRPQPESAPLVVFTHGWSVMQPDLYRAWIEHIVRRGAILVYPRYQATLKTPAADFLPNAANAVRSAVTDLRAGKLGVRPELQHAAYLGHSAGGLIASGLAASWQRLEIPRPAALMAVEPGRSSGPRWREVPLEPLSGIPVGTLLLAVCGDEDERVACDDARRIYNESTQVAARDKDLLLLRSDRHGSPPLLANHAAPTAPRFDPRYPPSDSSSWLLNRVQERVRQRLKQGQPNIHNALATDAMDWFGTWKLFDALCDAAFYGQDRDYALGGTPAQLSMGRWNDGTPVKPIQRLSPH</sequence>
<dbReference type="RefSeq" id="WP_254474872.1">
    <property type="nucleotide sequence ID" value="NZ_CP113432.1"/>
</dbReference>
<reference evidence="2" key="1">
    <citation type="submission" date="2022-11" db="EMBL/GenBank/DDBJ databases">
        <title>Pseudomonas triclosanedens sp. nov., a triclosan degrader isolated from activated sludge.</title>
        <authorList>
            <person name="Yin Y."/>
            <person name="Lu Z."/>
        </authorList>
    </citation>
    <scope>NUCLEOTIDE SEQUENCE</scope>
    <source>
        <strain evidence="2">ZM23</strain>
    </source>
</reference>
<evidence type="ECO:0000256" key="1">
    <source>
        <dbReference type="SAM" id="SignalP"/>
    </source>
</evidence>
<keyword evidence="1" id="KW-0732">Signal</keyword>
<feature type="signal peptide" evidence="1">
    <location>
        <begin position="1"/>
        <end position="21"/>
    </location>
</feature>
<protein>
    <submittedName>
        <fullName evidence="2">Alpha/beta hydrolase fold domain-containing protein</fullName>
    </submittedName>
</protein>